<dbReference type="EC" id="2.5.1.-" evidence="5"/>
<dbReference type="InterPro" id="IPR015424">
    <property type="entry name" value="PyrdxlP-dep_Trfase"/>
</dbReference>
<dbReference type="Proteomes" id="UP001299046">
    <property type="component" value="Unassembled WGS sequence"/>
</dbReference>
<comment type="pathway">
    <text evidence="5">Amino-acid biosynthesis; L-methionine biosynthesis via de novo pathway; L-homocysteine from O-succinyl-L-homoserine: step 1/1.</text>
</comment>
<dbReference type="GO" id="GO:0016829">
    <property type="term" value="F:lyase activity"/>
    <property type="evidence" value="ECO:0007669"/>
    <property type="project" value="UniProtKB-KW"/>
</dbReference>
<keyword evidence="3 5" id="KW-0663">Pyridoxal phosphate</keyword>
<proteinExistence type="inferred from homology"/>
<keyword evidence="8" id="KW-1185">Reference proteome</keyword>
<dbReference type="NCBIfam" id="NF005870">
    <property type="entry name" value="PRK07810.1"/>
    <property type="match status" value="1"/>
</dbReference>
<dbReference type="RefSeq" id="WP_224864197.1">
    <property type="nucleotide sequence ID" value="NZ_JAYJJS010000005.1"/>
</dbReference>
<dbReference type="PIRSF" id="PIRSF001434">
    <property type="entry name" value="CGS"/>
    <property type="match status" value="1"/>
</dbReference>
<evidence type="ECO:0000256" key="3">
    <source>
        <dbReference type="ARBA" id="ARBA00022898"/>
    </source>
</evidence>
<evidence type="ECO:0000256" key="6">
    <source>
        <dbReference type="RuleBase" id="RU362118"/>
    </source>
</evidence>
<dbReference type="Gene3D" id="3.40.640.10">
    <property type="entry name" value="Type I PLP-dependent aspartate aminotransferase-like (Major domain)"/>
    <property type="match status" value="1"/>
</dbReference>
<keyword evidence="5" id="KW-0028">Amino-acid biosynthesis</keyword>
<accession>A0ABU5YM47</accession>
<comment type="caution">
    <text evidence="7">The sequence shown here is derived from an EMBL/GenBank/DDBJ whole genome shotgun (WGS) entry which is preliminary data.</text>
</comment>
<dbReference type="Gene3D" id="3.90.1150.10">
    <property type="entry name" value="Aspartate Aminotransferase, domain 1"/>
    <property type="match status" value="1"/>
</dbReference>
<feature type="modified residue" description="N6-(pyridoxal phosphate)lysine" evidence="5">
    <location>
        <position position="226"/>
    </location>
</feature>
<comment type="subunit">
    <text evidence="2 5">Homotetramer.</text>
</comment>
<evidence type="ECO:0000256" key="4">
    <source>
        <dbReference type="ARBA" id="ARBA00023167"/>
    </source>
</evidence>
<comment type="cofactor">
    <cofactor evidence="1 5 6">
        <name>pyridoxal 5'-phosphate</name>
        <dbReference type="ChEBI" id="CHEBI:597326"/>
    </cofactor>
</comment>
<keyword evidence="5" id="KW-0808">Transferase</keyword>
<dbReference type="NCBIfam" id="TIGR01325">
    <property type="entry name" value="O_suc_HS_sulf"/>
    <property type="match status" value="1"/>
</dbReference>
<dbReference type="EMBL" id="JAYJJT010000009">
    <property type="protein sequence ID" value="MEB3050039.1"/>
    <property type="molecule type" value="Genomic_DNA"/>
</dbReference>
<organism evidence="7 8">
    <name type="scientific">[Mycobacterium] zoologicum</name>
    <dbReference type="NCBI Taxonomy" id="2872311"/>
    <lineage>
        <taxon>Bacteria</taxon>
        <taxon>Bacillati</taxon>
        <taxon>Actinomycetota</taxon>
        <taxon>Actinomycetes</taxon>
        <taxon>Mycobacteriales</taxon>
        <taxon>Mycobacteriaceae</taxon>
        <taxon>Mycolicibacter</taxon>
    </lineage>
</organism>
<protein>
    <recommendedName>
        <fullName evidence="5">O-succinylhomoserine sulfhydrylase</fullName>
        <shortName evidence="5">OSH sulfhydrylase</shortName>
        <shortName evidence="5">OSHS sulfhydrylase</shortName>
        <ecNumber evidence="5">2.5.1.-</ecNumber>
    </recommendedName>
</protein>
<dbReference type="PANTHER" id="PTHR11808:SF80">
    <property type="entry name" value="CYSTATHIONINE GAMMA-LYASE"/>
    <property type="match status" value="1"/>
</dbReference>
<comment type="function">
    <text evidence="5">Catalyzes the formation of L-homocysteine from O-succinyl-L-homoserine (OSHS) and hydrogen sulfide.</text>
</comment>
<evidence type="ECO:0000256" key="5">
    <source>
        <dbReference type="HAMAP-Rule" id="MF_02056"/>
    </source>
</evidence>
<evidence type="ECO:0000256" key="1">
    <source>
        <dbReference type="ARBA" id="ARBA00001933"/>
    </source>
</evidence>
<reference evidence="7 8" key="1">
    <citation type="submission" date="2023-12" db="EMBL/GenBank/DDBJ databases">
        <title>Description of new species of Mycobacterium terrae complex isolated from sewage at the Sao Paulo Zoological Park Foundation in Brazil.</title>
        <authorList>
            <person name="Romagnoli C.L."/>
            <person name="Conceicao E.C."/>
            <person name="Machado E."/>
            <person name="Barreto L.B.P.F."/>
            <person name="Sharma A."/>
            <person name="Silva N.M."/>
            <person name="Marques L.E."/>
            <person name="Juliana M.A."/>
            <person name="Lourenco M.C.S."/>
            <person name="Digiampietri L.A."/>
            <person name="Suffys P.N."/>
            <person name="Viana-Niero C."/>
        </authorList>
    </citation>
    <scope>NUCLEOTIDE SEQUENCE [LARGE SCALE GENOMIC DNA]</scope>
    <source>
        <strain evidence="7 8">MYC123</strain>
    </source>
</reference>
<dbReference type="PANTHER" id="PTHR11808">
    <property type="entry name" value="TRANS-SULFURATION ENZYME FAMILY MEMBER"/>
    <property type="match status" value="1"/>
</dbReference>
<dbReference type="InterPro" id="IPR015422">
    <property type="entry name" value="PyrdxlP-dep_Trfase_small"/>
</dbReference>
<evidence type="ECO:0000313" key="7">
    <source>
        <dbReference type="EMBL" id="MEB3050039.1"/>
    </source>
</evidence>
<dbReference type="SUPFAM" id="SSF53383">
    <property type="entry name" value="PLP-dependent transferases"/>
    <property type="match status" value="1"/>
</dbReference>
<dbReference type="InterPro" id="IPR000277">
    <property type="entry name" value="Cys/Met-Metab_PyrdxlP-dep_enz"/>
</dbReference>
<dbReference type="Pfam" id="PF01053">
    <property type="entry name" value="Cys_Met_Meta_PP"/>
    <property type="match status" value="1"/>
</dbReference>
<keyword evidence="4 5" id="KW-0486">Methionine biosynthesis</keyword>
<sequence length="413" mass="44046">MSDPESSSLAEPSVRIPKSLPAGVDQATIGVRGGLLRSQFDETAEALFLNSGYVYSSAAAAEQAFTGEIDRYVYSRYGNPTVSMFEERLRLIEGAPACFATASGMAAVFVALGALLGAGDRLVAARSLFGSCFVVCNEILPRWGVETVFVDGEDLAQWEQALSVPTQAVFFETPSNPMQSLVDIAAVTELAHAAGAKVVLDNVFATPLLQQGFPLGVDVVVYSGTKHLDGQGRVLGGAILGDQDFIDGPVQTLMRHTGPALSAFNAWLLLKGLETLSVRVDYANRSAARIAEFLEQHPAVRWVRYPFLTSHPQYDLARRQMSGGGTVITFELNTVDSAAKQRAFEVLDSLKLIDISNNLGDTKSLITHPATTTHRAMGPDGRAAIGLGDAVVRISVGLEGTEDLIADLDQALS</sequence>
<evidence type="ECO:0000256" key="2">
    <source>
        <dbReference type="ARBA" id="ARBA00011881"/>
    </source>
</evidence>
<comment type="similarity">
    <text evidence="5">Belongs to the trans-sulfuration enzymes family. MetZ subfamily.</text>
</comment>
<name>A0ABU5YM47_9MYCO</name>
<keyword evidence="7" id="KW-0456">Lyase</keyword>
<dbReference type="CDD" id="cd00614">
    <property type="entry name" value="CGS_like"/>
    <property type="match status" value="1"/>
</dbReference>
<comment type="catalytic activity">
    <reaction evidence="5">
        <text>O-succinyl-L-homoserine + hydrogen sulfide = L-homocysteine + succinate</text>
        <dbReference type="Rhea" id="RHEA:27826"/>
        <dbReference type="ChEBI" id="CHEBI:29919"/>
        <dbReference type="ChEBI" id="CHEBI:30031"/>
        <dbReference type="ChEBI" id="CHEBI:57661"/>
        <dbReference type="ChEBI" id="CHEBI:58199"/>
    </reaction>
</comment>
<evidence type="ECO:0000313" key="8">
    <source>
        <dbReference type="Proteomes" id="UP001299046"/>
    </source>
</evidence>
<dbReference type="HAMAP" id="MF_02056">
    <property type="entry name" value="MetZ"/>
    <property type="match status" value="1"/>
</dbReference>
<dbReference type="InterPro" id="IPR006234">
    <property type="entry name" value="O-succ-hSer_sulfhydrylase"/>
</dbReference>
<gene>
    <name evidence="5" type="primary">metZ</name>
    <name evidence="7" type="ORF">KV112_09885</name>
</gene>
<dbReference type="InterPro" id="IPR015421">
    <property type="entry name" value="PyrdxlP-dep_Trfase_major"/>
</dbReference>